<keyword evidence="2" id="KW-1185">Reference proteome</keyword>
<protein>
    <submittedName>
        <fullName evidence="1">T9SS type A sorting domain-containing protein</fullName>
    </submittedName>
</protein>
<dbReference type="RefSeq" id="WP_151080106.1">
    <property type="nucleotide sequence ID" value="NZ_CP047647.1"/>
</dbReference>
<evidence type="ECO:0000313" key="1">
    <source>
        <dbReference type="EMBL" id="KAA9327659.1"/>
    </source>
</evidence>
<proteinExistence type="predicted"/>
<sequence>MLWLVSGTGRPAPVLTVYPNPASEAAACTFRLITPYGRAVRTGRGVAAPISLVGVPAGTYLLELTDAAGHRLTRRVQVNP</sequence>
<dbReference type="Proteomes" id="UP000326380">
    <property type="component" value="Unassembled WGS sequence"/>
</dbReference>
<evidence type="ECO:0000313" key="2">
    <source>
        <dbReference type="Proteomes" id="UP000326380"/>
    </source>
</evidence>
<accession>A0A7L4ZSE5</accession>
<gene>
    <name evidence="1" type="ORF">F0P96_16920</name>
</gene>
<reference evidence="1 2" key="1">
    <citation type="submission" date="2019-09" db="EMBL/GenBank/DDBJ databases">
        <title>Genome sequence of Hymenobacter sp. M3.</title>
        <authorList>
            <person name="Srinivasan S."/>
        </authorList>
    </citation>
    <scope>NUCLEOTIDE SEQUENCE [LARGE SCALE GENOMIC DNA]</scope>
    <source>
        <strain evidence="1 2">M3</strain>
    </source>
</reference>
<dbReference type="EMBL" id="VTWU01000006">
    <property type="protein sequence ID" value="KAA9327659.1"/>
    <property type="molecule type" value="Genomic_DNA"/>
</dbReference>
<dbReference type="AlphaFoldDB" id="A0A7L4ZSE5"/>
<name>A0A7L4ZSE5_9BACT</name>
<organism evidence="1 2">
    <name type="scientific">Hymenobacter busanensis</name>
    <dbReference type="NCBI Taxonomy" id="2607656"/>
    <lineage>
        <taxon>Bacteria</taxon>
        <taxon>Pseudomonadati</taxon>
        <taxon>Bacteroidota</taxon>
        <taxon>Cytophagia</taxon>
        <taxon>Cytophagales</taxon>
        <taxon>Hymenobacteraceae</taxon>
        <taxon>Hymenobacter</taxon>
    </lineage>
</organism>
<comment type="caution">
    <text evidence="1">The sequence shown here is derived from an EMBL/GenBank/DDBJ whole genome shotgun (WGS) entry which is preliminary data.</text>
</comment>